<sequence length="257" mass="29175">MRNAVVRTGAAPETEAEEAGAEATEDSGEDAAKTAAEDTGQEPAETETEDTGQDATETEDGEPVEIPIDFEALWEINPEAYAWITISGTEIDYPILQSETDNTYYLTHSIEGEESPEGAIFTEDYNSKDFEDPNTVIYGHNMRNGSMFQGLHEYMDRAFFDENREVLIYLPDKILHYEIFAAYLYDDRHLLESFDFEDEDVFGAYLNRIFSIRDMNSFIDTDMEVTAEDKIITLSTCYSNESNQRYLVQAVLVSIDE</sequence>
<dbReference type="CDD" id="cd05826">
    <property type="entry name" value="Sortase_B"/>
    <property type="match status" value="1"/>
</dbReference>
<evidence type="ECO:0000256" key="3">
    <source>
        <dbReference type="SAM" id="MobiDB-lite"/>
    </source>
</evidence>
<comment type="caution">
    <text evidence="4">The sequence shown here is derived from an EMBL/GenBank/DDBJ whole genome shotgun (WGS) entry which is preliminary data.</text>
</comment>
<name>A0A9D1JK23_9FIRM</name>
<dbReference type="Gene3D" id="2.40.260.10">
    <property type="entry name" value="Sortase"/>
    <property type="match status" value="1"/>
</dbReference>
<feature type="compositionally biased region" description="Acidic residues" evidence="3">
    <location>
        <begin position="44"/>
        <end position="63"/>
    </location>
</feature>
<reference evidence="4" key="2">
    <citation type="journal article" date="2021" name="PeerJ">
        <title>Extensive microbial diversity within the chicken gut microbiome revealed by metagenomics and culture.</title>
        <authorList>
            <person name="Gilroy R."/>
            <person name="Ravi A."/>
            <person name="Getino M."/>
            <person name="Pursley I."/>
            <person name="Horton D.L."/>
            <person name="Alikhan N.F."/>
            <person name="Baker D."/>
            <person name="Gharbi K."/>
            <person name="Hall N."/>
            <person name="Watson M."/>
            <person name="Adriaenssens E.M."/>
            <person name="Foster-Nyarko E."/>
            <person name="Jarju S."/>
            <person name="Secka A."/>
            <person name="Antonio M."/>
            <person name="Oren A."/>
            <person name="Chaudhuri R.R."/>
            <person name="La Ragione R."/>
            <person name="Hildebrand F."/>
            <person name="Pallen M.J."/>
        </authorList>
    </citation>
    <scope>NUCLEOTIDE SEQUENCE</scope>
    <source>
        <strain evidence="4">CHK190-19873</strain>
    </source>
</reference>
<dbReference type="SUPFAM" id="SSF63817">
    <property type="entry name" value="Sortase"/>
    <property type="match status" value="1"/>
</dbReference>
<proteinExistence type="predicted"/>
<dbReference type="Pfam" id="PF04203">
    <property type="entry name" value="Sortase"/>
    <property type="match status" value="1"/>
</dbReference>
<feature type="active site" description="Acyl-thioester intermediate" evidence="2">
    <location>
        <position position="237"/>
    </location>
</feature>
<keyword evidence="1 4" id="KW-0378">Hydrolase</keyword>
<feature type="compositionally biased region" description="Acidic residues" evidence="3">
    <location>
        <begin position="14"/>
        <end position="29"/>
    </location>
</feature>
<feature type="region of interest" description="Disordered" evidence="3">
    <location>
        <begin position="1"/>
        <end position="64"/>
    </location>
</feature>
<evidence type="ECO:0000313" key="4">
    <source>
        <dbReference type="EMBL" id="HIS31715.1"/>
    </source>
</evidence>
<dbReference type="AlphaFoldDB" id="A0A9D1JK23"/>
<feature type="active site" description="Proton donor/acceptor" evidence="2">
    <location>
        <position position="140"/>
    </location>
</feature>
<evidence type="ECO:0000313" key="5">
    <source>
        <dbReference type="Proteomes" id="UP000823935"/>
    </source>
</evidence>
<dbReference type="EC" id="3.4.22.71" evidence="4"/>
<dbReference type="InterPro" id="IPR023365">
    <property type="entry name" value="Sortase_dom-sf"/>
</dbReference>
<dbReference type="InterPro" id="IPR005754">
    <property type="entry name" value="Sortase"/>
</dbReference>
<organism evidence="4 5">
    <name type="scientific">Candidatus Limivivens intestinipullorum</name>
    <dbReference type="NCBI Taxonomy" id="2840858"/>
    <lineage>
        <taxon>Bacteria</taxon>
        <taxon>Bacillati</taxon>
        <taxon>Bacillota</taxon>
        <taxon>Clostridia</taxon>
        <taxon>Lachnospirales</taxon>
        <taxon>Lachnospiraceae</taxon>
        <taxon>Lachnospiraceae incertae sedis</taxon>
        <taxon>Candidatus Limivivens</taxon>
    </lineage>
</organism>
<accession>A0A9D1JK23</accession>
<reference evidence="4" key="1">
    <citation type="submission" date="2020-10" db="EMBL/GenBank/DDBJ databases">
        <authorList>
            <person name="Gilroy R."/>
        </authorList>
    </citation>
    <scope>NUCLEOTIDE SEQUENCE</scope>
    <source>
        <strain evidence="4">CHK190-19873</strain>
    </source>
</reference>
<dbReference type="EMBL" id="DVIQ01000052">
    <property type="protein sequence ID" value="HIS31715.1"/>
    <property type="molecule type" value="Genomic_DNA"/>
</dbReference>
<protein>
    <submittedName>
        <fullName evidence="4">Class B sortase</fullName>
        <ecNumber evidence="4">3.4.22.71</ecNumber>
    </submittedName>
</protein>
<evidence type="ECO:0000256" key="2">
    <source>
        <dbReference type="PIRSR" id="PIRSR605754-1"/>
    </source>
</evidence>
<evidence type="ECO:0000256" key="1">
    <source>
        <dbReference type="ARBA" id="ARBA00022801"/>
    </source>
</evidence>
<dbReference type="GO" id="GO:0016787">
    <property type="term" value="F:hydrolase activity"/>
    <property type="evidence" value="ECO:0007669"/>
    <property type="project" value="UniProtKB-KW"/>
</dbReference>
<dbReference type="Proteomes" id="UP000823935">
    <property type="component" value="Unassembled WGS sequence"/>
</dbReference>
<dbReference type="InterPro" id="IPR009835">
    <property type="entry name" value="SrtB"/>
</dbReference>
<dbReference type="NCBIfam" id="TIGR03064">
    <property type="entry name" value="sortase_srtB"/>
    <property type="match status" value="1"/>
</dbReference>
<gene>
    <name evidence="4" type="primary">srtB</name>
    <name evidence="4" type="ORF">IAB44_09260</name>
</gene>